<gene>
    <name evidence="1" type="ORF">BV22DRAFT_1107486</name>
</gene>
<sequence>MSTDATRQNTGSNSDVHPSAVGSNTQPTKPSSTANGSTTFGDDDLPPQRHAGAVGLGPEYAKGAGFVDKIGGLQEELKGKILRKPDIAQHGHERRTGELKKKEGEEDSDDQAHSPNEAPIPKPGDEDANPREKDEKAQAATIAPEGTEQAQKQSEGGNVEGVKTI</sequence>
<dbReference type="Proteomes" id="UP000790709">
    <property type="component" value="Unassembled WGS sequence"/>
</dbReference>
<proteinExistence type="predicted"/>
<keyword evidence="2" id="KW-1185">Reference proteome</keyword>
<organism evidence="1 2">
    <name type="scientific">Leucogyrophana mollusca</name>
    <dbReference type="NCBI Taxonomy" id="85980"/>
    <lineage>
        <taxon>Eukaryota</taxon>
        <taxon>Fungi</taxon>
        <taxon>Dikarya</taxon>
        <taxon>Basidiomycota</taxon>
        <taxon>Agaricomycotina</taxon>
        <taxon>Agaricomycetes</taxon>
        <taxon>Agaricomycetidae</taxon>
        <taxon>Boletales</taxon>
        <taxon>Boletales incertae sedis</taxon>
        <taxon>Leucogyrophana</taxon>
    </lineage>
</organism>
<evidence type="ECO:0000313" key="1">
    <source>
        <dbReference type="EMBL" id="KAH7920841.1"/>
    </source>
</evidence>
<dbReference type="EMBL" id="MU266556">
    <property type="protein sequence ID" value="KAH7920841.1"/>
    <property type="molecule type" value="Genomic_DNA"/>
</dbReference>
<protein>
    <submittedName>
        <fullName evidence="1">Uncharacterized protein</fullName>
    </submittedName>
</protein>
<evidence type="ECO:0000313" key="2">
    <source>
        <dbReference type="Proteomes" id="UP000790709"/>
    </source>
</evidence>
<name>A0ACB8B4Y2_9AGAM</name>
<reference evidence="1" key="1">
    <citation type="journal article" date="2021" name="New Phytol.">
        <title>Evolutionary innovations through gain and loss of genes in the ectomycorrhizal Boletales.</title>
        <authorList>
            <person name="Wu G."/>
            <person name="Miyauchi S."/>
            <person name="Morin E."/>
            <person name="Kuo A."/>
            <person name="Drula E."/>
            <person name="Varga T."/>
            <person name="Kohler A."/>
            <person name="Feng B."/>
            <person name="Cao Y."/>
            <person name="Lipzen A."/>
            <person name="Daum C."/>
            <person name="Hundley H."/>
            <person name="Pangilinan J."/>
            <person name="Johnson J."/>
            <person name="Barry K."/>
            <person name="LaButti K."/>
            <person name="Ng V."/>
            <person name="Ahrendt S."/>
            <person name="Min B."/>
            <person name="Choi I.G."/>
            <person name="Park H."/>
            <person name="Plett J.M."/>
            <person name="Magnuson J."/>
            <person name="Spatafora J.W."/>
            <person name="Nagy L.G."/>
            <person name="Henrissat B."/>
            <person name="Grigoriev I.V."/>
            <person name="Yang Z.L."/>
            <person name="Xu J."/>
            <person name="Martin F.M."/>
        </authorList>
    </citation>
    <scope>NUCLEOTIDE SEQUENCE</scope>
    <source>
        <strain evidence="1">KUC20120723A-06</strain>
    </source>
</reference>
<accession>A0ACB8B4Y2</accession>
<comment type="caution">
    <text evidence="1">The sequence shown here is derived from an EMBL/GenBank/DDBJ whole genome shotgun (WGS) entry which is preliminary data.</text>
</comment>